<organism evidence="4 5">
    <name type="scientific">Actinoplanes sichuanensis</name>
    <dbReference type="NCBI Taxonomy" id="512349"/>
    <lineage>
        <taxon>Bacteria</taxon>
        <taxon>Bacillati</taxon>
        <taxon>Actinomycetota</taxon>
        <taxon>Actinomycetes</taxon>
        <taxon>Micromonosporales</taxon>
        <taxon>Micromonosporaceae</taxon>
        <taxon>Actinoplanes</taxon>
    </lineage>
</organism>
<dbReference type="NCBIfam" id="NF037995">
    <property type="entry name" value="TRAP_S1"/>
    <property type="match status" value="1"/>
</dbReference>
<evidence type="ECO:0000256" key="1">
    <source>
        <dbReference type="ARBA" id="ARBA00009023"/>
    </source>
</evidence>
<dbReference type="Gene3D" id="3.40.190.170">
    <property type="entry name" value="Bacterial extracellular solute-binding protein, family 7"/>
    <property type="match status" value="1"/>
</dbReference>
<keyword evidence="5" id="KW-1185">Reference proteome</keyword>
<comment type="similarity">
    <text evidence="1">Belongs to the bacterial solute-binding protein 7 family.</text>
</comment>
<dbReference type="InterPro" id="IPR038404">
    <property type="entry name" value="TRAP_DctP_sf"/>
</dbReference>
<dbReference type="EMBL" id="JBHTMK010000037">
    <property type="protein sequence ID" value="MFD1368339.1"/>
    <property type="molecule type" value="Genomic_DNA"/>
</dbReference>
<dbReference type="InterPro" id="IPR018389">
    <property type="entry name" value="DctP_fam"/>
</dbReference>
<evidence type="ECO:0000313" key="4">
    <source>
        <dbReference type="EMBL" id="MFD1368339.1"/>
    </source>
</evidence>
<dbReference type="RefSeq" id="WP_317788882.1">
    <property type="nucleotide sequence ID" value="NZ_AP028461.1"/>
</dbReference>
<evidence type="ECO:0000313" key="5">
    <source>
        <dbReference type="Proteomes" id="UP001597183"/>
    </source>
</evidence>
<dbReference type="PROSITE" id="PS51257">
    <property type="entry name" value="PROKAR_LIPOPROTEIN"/>
    <property type="match status" value="1"/>
</dbReference>
<reference evidence="5" key="1">
    <citation type="journal article" date="2019" name="Int. J. Syst. Evol. Microbiol.">
        <title>The Global Catalogue of Microorganisms (GCM) 10K type strain sequencing project: providing services to taxonomists for standard genome sequencing and annotation.</title>
        <authorList>
            <consortium name="The Broad Institute Genomics Platform"/>
            <consortium name="The Broad Institute Genome Sequencing Center for Infectious Disease"/>
            <person name="Wu L."/>
            <person name="Ma J."/>
        </authorList>
    </citation>
    <scope>NUCLEOTIDE SEQUENCE [LARGE SCALE GENOMIC DNA]</scope>
    <source>
        <strain evidence="5">CCM 7526</strain>
    </source>
</reference>
<dbReference type="InterPro" id="IPR004682">
    <property type="entry name" value="TRAP_DctP"/>
</dbReference>
<sequence>MDRRSLLLLTAAGLAAGCARSSTSTGPGASVDVQLAEPVQRTSPMVTAEHYFAEQLAELTDGRYRVTVMPGGVLGDDNRVTEMVRTGQVAFCKTLMANLTAYDKRLGVASLPYAFASREQCLQSLDGDLGKRCAAILAEHGLVVLTYFYGGDRSIYNRIRPIRTPADLTGLRIRVPQNIVSIDMINTLGADAVPMATNDIMSALQQKLVDGAENSIVFYVTEQHLPYAPYYSWTRHQHAVDALMVSQKWLSEQPSAVRDAVVEAGRLAGEEELRLWAAATDQKTDLATRQGGHLDEVDVEAFRAVLAPVIRSHRGTFGDLTALLPDGG</sequence>
<comment type="caution">
    <text evidence="4">The sequence shown here is derived from an EMBL/GenBank/DDBJ whole genome shotgun (WGS) entry which is preliminary data.</text>
</comment>
<keyword evidence="3" id="KW-0732">Signal</keyword>
<protein>
    <submittedName>
        <fullName evidence="4">TRAP transporter substrate-binding protein DctP</fullName>
    </submittedName>
</protein>
<dbReference type="PANTHER" id="PTHR33376">
    <property type="match status" value="1"/>
</dbReference>
<keyword evidence="2" id="KW-0813">Transport</keyword>
<dbReference type="PIRSF" id="PIRSF006470">
    <property type="entry name" value="DctB"/>
    <property type="match status" value="1"/>
</dbReference>
<name>A0ABW4ACK3_9ACTN</name>
<dbReference type="Proteomes" id="UP001597183">
    <property type="component" value="Unassembled WGS sequence"/>
</dbReference>
<gene>
    <name evidence="4" type="primary">dctP</name>
    <name evidence="4" type="ORF">ACFQ5G_23550</name>
</gene>
<evidence type="ECO:0000256" key="3">
    <source>
        <dbReference type="ARBA" id="ARBA00022729"/>
    </source>
</evidence>
<proteinExistence type="inferred from homology"/>
<dbReference type="Pfam" id="PF03480">
    <property type="entry name" value="DctP"/>
    <property type="match status" value="1"/>
</dbReference>
<accession>A0ABW4ACK3</accession>
<evidence type="ECO:0000256" key="2">
    <source>
        <dbReference type="ARBA" id="ARBA00022448"/>
    </source>
</evidence>
<dbReference type="PANTHER" id="PTHR33376:SF7">
    <property type="entry name" value="C4-DICARBOXYLATE-BINDING PROTEIN DCTB"/>
    <property type="match status" value="1"/>
</dbReference>